<evidence type="ECO:0000313" key="8">
    <source>
        <dbReference type="Proteomes" id="UP000471120"/>
    </source>
</evidence>
<dbReference type="Pfam" id="PF02133">
    <property type="entry name" value="Transp_cyt_pur"/>
    <property type="match status" value="1"/>
</dbReference>
<feature type="transmembrane region" description="Helical" evidence="6">
    <location>
        <begin position="330"/>
        <end position="352"/>
    </location>
</feature>
<feature type="transmembrane region" description="Helical" evidence="6">
    <location>
        <begin position="100"/>
        <end position="119"/>
    </location>
</feature>
<feature type="transmembrane region" description="Helical" evidence="6">
    <location>
        <begin position="168"/>
        <end position="186"/>
    </location>
</feature>
<protein>
    <submittedName>
        <fullName evidence="7">Permease</fullName>
    </submittedName>
</protein>
<dbReference type="Gene3D" id="1.10.4160.10">
    <property type="entry name" value="Hydantoin permease"/>
    <property type="match status" value="1"/>
</dbReference>
<dbReference type="Proteomes" id="UP000471120">
    <property type="component" value="Unassembled WGS sequence"/>
</dbReference>
<evidence type="ECO:0000256" key="6">
    <source>
        <dbReference type="SAM" id="Phobius"/>
    </source>
</evidence>
<feature type="transmembrane region" description="Helical" evidence="6">
    <location>
        <begin position="35"/>
        <end position="55"/>
    </location>
</feature>
<evidence type="ECO:0000256" key="1">
    <source>
        <dbReference type="ARBA" id="ARBA00004141"/>
    </source>
</evidence>
<evidence type="ECO:0000256" key="5">
    <source>
        <dbReference type="ARBA" id="ARBA00023136"/>
    </source>
</evidence>
<comment type="caution">
    <text evidence="7">The sequence shown here is derived from an EMBL/GenBank/DDBJ whole genome shotgun (WGS) entry which is preliminary data.</text>
</comment>
<accession>A0A6P2CHS8</accession>
<feature type="transmembrane region" description="Helical" evidence="6">
    <location>
        <begin position="279"/>
        <end position="298"/>
    </location>
</feature>
<name>A0A6P2CHS8_9NOCA</name>
<reference evidence="7 8" key="1">
    <citation type="submission" date="2018-07" db="EMBL/GenBank/DDBJ databases">
        <title>Genome sequence of Rhodococcus rhodnii ATCC 35071 from Rhodnius prolixus.</title>
        <authorList>
            <person name="Patel V."/>
            <person name="Vogel K.J."/>
        </authorList>
    </citation>
    <scope>NUCLEOTIDE SEQUENCE [LARGE SCALE GENOMIC DNA]</scope>
    <source>
        <strain evidence="7 8">ATCC 35071</strain>
    </source>
</reference>
<dbReference type="AlphaFoldDB" id="A0A6P2CHS8"/>
<comment type="subcellular location">
    <subcellularLocation>
        <location evidence="1">Membrane</location>
        <topology evidence="1">Multi-pass membrane protein</topology>
    </subcellularLocation>
</comment>
<evidence type="ECO:0000256" key="3">
    <source>
        <dbReference type="ARBA" id="ARBA00022692"/>
    </source>
</evidence>
<comment type="similarity">
    <text evidence="2">Belongs to the purine-cytosine permease (2.A.39) family.</text>
</comment>
<evidence type="ECO:0000313" key="7">
    <source>
        <dbReference type="EMBL" id="TXG92334.1"/>
    </source>
</evidence>
<feature type="transmembrane region" description="Helical" evidence="6">
    <location>
        <begin position="206"/>
        <end position="223"/>
    </location>
</feature>
<feature type="transmembrane region" description="Helical" evidence="6">
    <location>
        <begin position="358"/>
        <end position="376"/>
    </location>
</feature>
<evidence type="ECO:0000256" key="2">
    <source>
        <dbReference type="ARBA" id="ARBA00008974"/>
    </source>
</evidence>
<proteinExistence type="inferred from homology"/>
<feature type="transmembrane region" description="Helical" evidence="6">
    <location>
        <begin position="243"/>
        <end position="267"/>
    </location>
</feature>
<dbReference type="GO" id="GO:0015209">
    <property type="term" value="F:cytosine transmembrane transporter activity"/>
    <property type="evidence" value="ECO:0007669"/>
    <property type="project" value="InterPro"/>
</dbReference>
<dbReference type="EMBL" id="QRCM01000001">
    <property type="protein sequence ID" value="TXG92334.1"/>
    <property type="molecule type" value="Genomic_DNA"/>
</dbReference>
<evidence type="ECO:0000256" key="4">
    <source>
        <dbReference type="ARBA" id="ARBA00022989"/>
    </source>
</evidence>
<keyword evidence="3 6" id="KW-0812">Transmembrane</keyword>
<dbReference type="RefSeq" id="WP_147915136.1">
    <property type="nucleotide sequence ID" value="NZ_QRCM01000001.1"/>
</dbReference>
<dbReference type="PANTHER" id="PTHR30569">
    <property type="entry name" value="CYTOSINE TRANSPORTER CODB"/>
    <property type="match status" value="1"/>
</dbReference>
<dbReference type="GO" id="GO:0005886">
    <property type="term" value="C:plasma membrane"/>
    <property type="evidence" value="ECO:0007669"/>
    <property type="project" value="TreeGrafter"/>
</dbReference>
<dbReference type="InterPro" id="IPR001248">
    <property type="entry name" value="Pur-cyt_permease"/>
</dbReference>
<organism evidence="7 8">
    <name type="scientific">Rhodococcus rhodnii</name>
    <dbReference type="NCBI Taxonomy" id="38312"/>
    <lineage>
        <taxon>Bacteria</taxon>
        <taxon>Bacillati</taxon>
        <taxon>Actinomycetota</taxon>
        <taxon>Actinomycetes</taxon>
        <taxon>Mycobacteriales</taxon>
        <taxon>Nocardiaceae</taxon>
        <taxon>Rhodococcus</taxon>
    </lineage>
</organism>
<feature type="transmembrane region" description="Helical" evidence="6">
    <location>
        <begin position="139"/>
        <end position="156"/>
    </location>
</feature>
<dbReference type="InterPro" id="IPR030191">
    <property type="entry name" value="CodB"/>
</dbReference>
<keyword evidence="5 6" id="KW-0472">Membrane</keyword>
<keyword evidence="4 6" id="KW-1133">Transmembrane helix</keyword>
<sequence>MPTLPTQKTQVDEDFNASAVPLTARLGRWQVTMSFWSLLSAMVWLFYGALAASLFGTMNAIIAIAASAVVFSLVNIVMARLSLRHGVNSTLLTRNIFGRWGSLLTAVLLAATVLYYAVFESSTLALAFAEYFGAGDIRIWYAVVVVAMLPLMLGSVQSWMAKLNGYLLPFYFIGLVATLVAASVKFGGDSAWLSFEGVVPAEGRTLPGWVLGFILYMGIYITMPTTADFARFGRREDERFHEVVTFGWVFYLLLFVVNGVAGIYLVQTVLPNEPASEHGVVQAVLMSLGLFGLLFIVISQTRVNSVNYYVASTNLERILHSLSSVRLPRVVWVGAVAVLVFLLMLTDVFSYLQTALNWQGVLVIGWVGVVLTHFGLTDRFRMTFVVASNR</sequence>
<gene>
    <name evidence="7" type="ORF">DW322_02780</name>
</gene>
<dbReference type="PANTHER" id="PTHR30569:SF0">
    <property type="entry name" value="CYTOSINE PERMEASE"/>
    <property type="match status" value="1"/>
</dbReference>
<feature type="transmembrane region" description="Helical" evidence="6">
    <location>
        <begin position="61"/>
        <end position="79"/>
    </location>
</feature>